<organism evidence="1 2">
    <name type="scientific">Yoonia rosea</name>
    <dbReference type="NCBI Taxonomy" id="287098"/>
    <lineage>
        <taxon>Bacteria</taxon>
        <taxon>Pseudomonadati</taxon>
        <taxon>Pseudomonadota</taxon>
        <taxon>Alphaproteobacteria</taxon>
        <taxon>Rhodobacterales</taxon>
        <taxon>Paracoccaceae</taxon>
        <taxon>Yoonia</taxon>
    </lineage>
</organism>
<accession>A0A1R3WSI6</accession>
<keyword evidence="2" id="KW-1185">Reference proteome</keyword>
<dbReference type="RefSeq" id="WP_076658781.1">
    <property type="nucleotide sequence ID" value="NZ_FTPR01000001.1"/>
</dbReference>
<dbReference type="AlphaFoldDB" id="A0A1R3WSI6"/>
<dbReference type="Proteomes" id="UP000186997">
    <property type="component" value="Unassembled WGS sequence"/>
</dbReference>
<name>A0A1R3WSI6_9RHOB</name>
<reference evidence="2" key="1">
    <citation type="submission" date="2017-01" db="EMBL/GenBank/DDBJ databases">
        <authorList>
            <person name="Varghese N."/>
            <person name="Submissions S."/>
        </authorList>
    </citation>
    <scope>NUCLEOTIDE SEQUENCE [LARGE SCALE GENOMIC DNA]</scope>
    <source>
        <strain evidence="2">DSM 29591</strain>
    </source>
</reference>
<gene>
    <name evidence="1" type="ORF">SAMN05421665_1241</name>
</gene>
<sequence>MSLTPEEQAMDIGQILDRIKEIIVNGELPDNLAGDLMSQSLTEFHEKLSKRLDALQEQLKK</sequence>
<evidence type="ECO:0000313" key="2">
    <source>
        <dbReference type="Proteomes" id="UP000186997"/>
    </source>
</evidence>
<evidence type="ECO:0000313" key="1">
    <source>
        <dbReference type="EMBL" id="SIT81251.1"/>
    </source>
</evidence>
<proteinExistence type="predicted"/>
<protein>
    <submittedName>
        <fullName evidence="1">Uncharacterized protein</fullName>
    </submittedName>
</protein>
<dbReference type="EMBL" id="FTPR01000001">
    <property type="protein sequence ID" value="SIT81251.1"/>
    <property type="molecule type" value="Genomic_DNA"/>
</dbReference>